<sequence length="62" mass="6829">MLTLLTHACRNDSVTHTHEAPIVPSTSTYNVQARARVNQDTHHRADGALHSQHGDAAFPMLQ</sequence>
<dbReference type="EMBL" id="FN648416">
    <property type="protein sequence ID" value="CBJ31151.1"/>
    <property type="molecule type" value="Genomic_DNA"/>
</dbReference>
<keyword evidence="3" id="KW-1185">Reference proteome</keyword>
<protein>
    <submittedName>
        <fullName evidence="2">Uncharacterized protein</fullName>
    </submittedName>
</protein>
<gene>
    <name evidence="2" type="ORF">Esi_0236_0010</name>
</gene>
<evidence type="ECO:0000313" key="2">
    <source>
        <dbReference type="EMBL" id="CBJ31151.1"/>
    </source>
</evidence>
<accession>D7FSL0</accession>
<dbReference type="InParanoid" id="D7FSL0"/>
<name>D7FSL0_ECTSI</name>
<feature type="compositionally biased region" description="Basic and acidic residues" evidence="1">
    <location>
        <begin position="38"/>
        <end position="47"/>
    </location>
</feature>
<dbReference type="Proteomes" id="UP000002630">
    <property type="component" value="Linkage Group LG29"/>
</dbReference>
<evidence type="ECO:0000313" key="3">
    <source>
        <dbReference type="Proteomes" id="UP000002630"/>
    </source>
</evidence>
<proteinExistence type="predicted"/>
<dbReference type="AlphaFoldDB" id="D7FSL0"/>
<evidence type="ECO:0000256" key="1">
    <source>
        <dbReference type="SAM" id="MobiDB-lite"/>
    </source>
</evidence>
<reference evidence="2 3" key="1">
    <citation type="journal article" date="2010" name="Nature">
        <title>The Ectocarpus genome and the independent evolution of multicellularity in brown algae.</title>
        <authorList>
            <person name="Cock J.M."/>
            <person name="Sterck L."/>
            <person name="Rouze P."/>
            <person name="Scornet D."/>
            <person name="Allen A.E."/>
            <person name="Amoutzias G."/>
            <person name="Anthouard V."/>
            <person name="Artiguenave F."/>
            <person name="Aury J.M."/>
            <person name="Badger J.H."/>
            <person name="Beszteri B."/>
            <person name="Billiau K."/>
            <person name="Bonnet E."/>
            <person name="Bothwell J.H."/>
            <person name="Bowler C."/>
            <person name="Boyen C."/>
            <person name="Brownlee C."/>
            <person name="Carrano C.J."/>
            <person name="Charrier B."/>
            <person name="Cho G.Y."/>
            <person name="Coelho S.M."/>
            <person name="Collen J."/>
            <person name="Corre E."/>
            <person name="Da Silva C."/>
            <person name="Delage L."/>
            <person name="Delaroque N."/>
            <person name="Dittami S.M."/>
            <person name="Doulbeau S."/>
            <person name="Elias M."/>
            <person name="Farnham G."/>
            <person name="Gachon C.M."/>
            <person name="Gschloessl B."/>
            <person name="Heesch S."/>
            <person name="Jabbari K."/>
            <person name="Jubin C."/>
            <person name="Kawai H."/>
            <person name="Kimura K."/>
            <person name="Kloareg B."/>
            <person name="Kupper F.C."/>
            <person name="Lang D."/>
            <person name="Le Bail A."/>
            <person name="Leblanc C."/>
            <person name="Lerouge P."/>
            <person name="Lohr M."/>
            <person name="Lopez P.J."/>
            <person name="Martens C."/>
            <person name="Maumus F."/>
            <person name="Michel G."/>
            <person name="Miranda-Saavedra D."/>
            <person name="Morales J."/>
            <person name="Moreau H."/>
            <person name="Motomura T."/>
            <person name="Nagasato C."/>
            <person name="Napoli C.A."/>
            <person name="Nelson D.R."/>
            <person name="Nyvall-Collen P."/>
            <person name="Peters A.F."/>
            <person name="Pommier C."/>
            <person name="Potin P."/>
            <person name="Poulain J."/>
            <person name="Quesneville H."/>
            <person name="Read B."/>
            <person name="Rensing S.A."/>
            <person name="Ritter A."/>
            <person name="Rousvoal S."/>
            <person name="Samanta M."/>
            <person name="Samson G."/>
            <person name="Schroeder D.C."/>
            <person name="Segurens B."/>
            <person name="Strittmatter M."/>
            <person name="Tonon T."/>
            <person name="Tregear J.W."/>
            <person name="Valentin K."/>
            <person name="von Dassow P."/>
            <person name="Yamagishi T."/>
            <person name="Van de Peer Y."/>
            <person name="Wincker P."/>
        </authorList>
    </citation>
    <scope>NUCLEOTIDE SEQUENCE [LARGE SCALE GENOMIC DNA]</scope>
    <source>
        <strain evidence="3">Ec32 / CCAP1310/4</strain>
    </source>
</reference>
<feature type="region of interest" description="Disordered" evidence="1">
    <location>
        <begin position="38"/>
        <end position="62"/>
    </location>
</feature>
<dbReference type="EMBL" id="FN649754">
    <property type="protein sequence ID" value="CBJ31151.1"/>
    <property type="molecule type" value="Genomic_DNA"/>
</dbReference>
<organism evidence="2 3">
    <name type="scientific">Ectocarpus siliculosus</name>
    <name type="common">Brown alga</name>
    <name type="synonym">Conferva siliculosa</name>
    <dbReference type="NCBI Taxonomy" id="2880"/>
    <lineage>
        <taxon>Eukaryota</taxon>
        <taxon>Sar</taxon>
        <taxon>Stramenopiles</taxon>
        <taxon>Ochrophyta</taxon>
        <taxon>PX clade</taxon>
        <taxon>Phaeophyceae</taxon>
        <taxon>Ectocarpales</taxon>
        <taxon>Ectocarpaceae</taxon>
        <taxon>Ectocarpus</taxon>
    </lineage>
</organism>